<dbReference type="InterPro" id="IPR035969">
    <property type="entry name" value="Rab-GAP_TBC_sf"/>
</dbReference>
<dbReference type="SUPFAM" id="SSF47923">
    <property type="entry name" value="Ypt/Rab-GAP domain of gyp1p"/>
    <property type="match status" value="1"/>
</dbReference>
<feature type="domain" description="Rab-GAP TBC" evidence="3">
    <location>
        <begin position="1"/>
        <end position="59"/>
    </location>
</feature>
<accession>A0A452RN95</accession>
<dbReference type="Gene3D" id="1.10.472.80">
    <property type="entry name" value="Ypt/Rab-GAP domain of gyp1p, domain 3"/>
    <property type="match status" value="1"/>
</dbReference>
<dbReference type="GeneTree" id="ENSGT00940000158674"/>
<keyword evidence="1" id="KW-0343">GTPase activation</keyword>
<organism evidence="4 5">
    <name type="scientific">Ursus americanus</name>
    <name type="common">American black bear</name>
    <name type="synonym">Euarctos americanus</name>
    <dbReference type="NCBI Taxonomy" id="9643"/>
    <lineage>
        <taxon>Eukaryota</taxon>
        <taxon>Metazoa</taxon>
        <taxon>Chordata</taxon>
        <taxon>Craniata</taxon>
        <taxon>Vertebrata</taxon>
        <taxon>Euteleostomi</taxon>
        <taxon>Mammalia</taxon>
        <taxon>Eutheria</taxon>
        <taxon>Laurasiatheria</taxon>
        <taxon>Carnivora</taxon>
        <taxon>Caniformia</taxon>
        <taxon>Ursidae</taxon>
        <taxon>Ursus</taxon>
    </lineage>
</organism>
<dbReference type="Proteomes" id="UP000291022">
    <property type="component" value="Unassembled WGS sequence"/>
</dbReference>
<dbReference type="GO" id="GO:0005096">
    <property type="term" value="F:GTPase activator activity"/>
    <property type="evidence" value="ECO:0007669"/>
    <property type="project" value="UniProtKB-KW"/>
</dbReference>
<reference evidence="5" key="1">
    <citation type="submission" date="2016-06" db="EMBL/GenBank/DDBJ databases">
        <title>De novo assembly and RNA-Seq shows season-dependent expression and editing in black bear kidneys.</title>
        <authorList>
            <person name="Korstanje R."/>
            <person name="Srivastava A."/>
            <person name="Sarsani V.K."/>
            <person name="Sheehan S.M."/>
            <person name="Seger R.L."/>
            <person name="Barter M.E."/>
            <person name="Lindqvist C."/>
            <person name="Brody L.C."/>
            <person name="Mullikin J.C."/>
        </authorList>
    </citation>
    <scope>NUCLEOTIDE SEQUENCE [LARGE SCALE GENOMIC DNA]</scope>
</reference>
<evidence type="ECO:0000256" key="2">
    <source>
        <dbReference type="SAM" id="MobiDB-lite"/>
    </source>
</evidence>
<dbReference type="Pfam" id="PF00566">
    <property type="entry name" value="RabGAP-TBC"/>
    <property type="match status" value="1"/>
</dbReference>
<dbReference type="PANTHER" id="PTHR22957">
    <property type="entry name" value="TBC1 DOMAIN FAMILY MEMBER GTPASE-ACTIVATING PROTEIN"/>
    <property type="match status" value="1"/>
</dbReference>
<evidence type="ECO:0000259" key="3">
    <source>
        <dbReference type="PROSITE" id="PS50086"/>
    </source>
</evidence>
<dbReference type="PROSITE" id="PS50086">
    <property type="entry name" value="TBC_RABGAP"/>
    <property type="match status" value="1"/>
</dbReference>
<dbReference type="AlphaFoldDB" id="A0A452RN95"/>
<evidence type="ECO:0000313" key="4">
    <source>
        <dbReference type="Ensembl" id="ENSUAMP00000020672.1"/>
    </source>
</evidence>
<dbReference type="InterPro" id="IPR000195">
    <property type="entry name" value="Rab-GAP-TBC_dom"/>
</dbReference>
<name>A0A452RN95_URSAM</name>
<dbReference type="PANTHER" id="PTHR22957:SF27">
    <property type="entry name" value="TBC1 DOMAIN FAMILY MEMBER 13"/>
    <property type="match status" value="1"/>
</dbReference>
<protein>
    <recommendedName>
        <fullName evidence="3">Rab-GAP TBC domain-containing protein</fullName>
    </recommendedName>
</protein>
<proteinExistence type="predicted"/>
<reference evidence="4" key="2">
    <citation type="submission" date="2025-08" db="UniProtKB">
        <authorList>
            <consortium name="Ensembl"/>
        </authorList>
    </citation>
    <scope>IDENTIFICATION</scope>
</reference>
<keyword evidence="5" id="KW-1185">Reference proteome</keyword>
<evidence type="ECO:0000313" key="5">
    <source>
        <dbReference type="Proteomes" id="UP000291022"/>
    </source>
</evidence>
<sequence length="155" mass="17713">MGCVALHGSQAPHPTPLSPQQEQNIKPQFFAFRWLTLLLSQEFLLPDVIRIWDSLFADDNRFDFLLLVCCAMLILIREQLLEGDFTVNMRLLQVWGSERRAPSSAGRHILTKQPPTPAAGTGWVRSKAEASRLRRRIWFASGFASHFCPLRVVWP</sequence>
<evidence type="ECO:0000256" key="1">
    <source>
        <dbReference type="ARBA" id="ARBA00022468"/>
    </source>
</evidence>
<reference evidence="4" key="3">
    <citation type="submission" date="2025-09" db="UniProtKB">
        <authorList>
            <consortium name="Ensembl"/>
        </authorList>
    </citation>
    <scope>IDENTIFICATION</scope>
</reference>
<dbReference type="STRING" id="9643.ENSUAMP00000020672"/>
<dbReference type="GO" id="GO:0006886">
    <property type="term" value="P:intracellular protein transport"/>
    <property type="evidence" value="ECO:0007669"/>
    <property type="project" value="TreeGrafter"/>
</dbReference>
<feature type="region of interest" description="Disordered" evidence="2">
    <location>
        <begin position="1"/>
        <end position="21"/>
    </location>
</feature>
<dbReference type="Ensembl" id="ENSUAMT00000023106.1">
    <property type="protein sequence ID" value="ENSUAMP00000020672.1"/>
    <property type="gene ID" value="ENSUAMG00000016277.1"/>
</dbReference>